<name>A0A1F4USP8_UNCKA</name>
<organism evidence="3 4">
    <name type="scientific">candidate division WWE3 bacterium RIFCSPHIGHO2_01_FULL_42_13</name>
    <dbReference type="NCBI Taxonomy" id="1802617"/>
    <lineage>
        <taxon>Bacteria</taxon>
        <taxon>Katanobacteria</taxon>
    </lineage>
</organism>
<dbReference type="Gene3D" id="3.90.550.10">
    <property type="entry name" value="Spore Coat Polysaccharide Biosynthesis Protein SpsA, Chain A"/>
    <property type="match status" value="1"/>
</dbReference>
<proteinExistence type="predicted"/>
<dbReference type="EMBL" id="MEVA01000003">
    <property type="protein sequence ID" value="OGC47830.1"/>
    <property type="molecule type" value="Genomic_DNA"/>
</dbReference>
<comment type="caution">
    <text evidence="3">The sequence shown here is derived from an EMBL/GenBank/DDBJ whole genome shotgun (WGS) entry which is preliminary data.</text>
</comment>
<dbReference type="Pfam" id="PF00483">
    <property type="entry name" value="NTP_transferase"/>
    <property type="match status" value="1"/>
</dbReference>
<dbReference type="InterPro" id="IPR029044">
    <property type="entry name" value="Nucleotide-diphossugar_trans"/>
</dbReference>
<dbReference type="InterPro" id="IPR051161">
    <property type="entry name" value="Mannose-6P_isomerase_type2"/>
</dbReference>
<evidence type="ECO:0000259" key="1">
    <source>
        <dbReference type="Pfam" id="PF00483"/>
    </source>
</evidence>
<reference evidence="3 4" key="1">
    <citation type="journal article" date="2016" name="Nat. Commun.">
        <title>Thousands of microbial genomes shed light on interconnected biogeochemical processes in an aquifer system.</title>
        <authorList>
            <person name="Anantharaman K."/>
            <person name="Brown C.T."/>
            <person name="Hug L.A."/>
            <person name="Sharon I."/>
            <person name="Castelle C.J."/>
            <person name="Probst A.J."/>
            <person name="Thomas B.C."/>
            <person name="Singh A."/>
            <person name="Wilkins M.J."/>
            <person name="Karaoz U."/>
            <person name="Brodie E.L."/>
            <person name="Williams K.H."/>
            <person name="Hubbard S.S."/>
            <person name="Banfield J.F."/>
        </authorList>
    </citation>
    <scope>NUCLEOTIDE SEQUENCE [LARGE SCALE GENOMIC DNA]</scope>
</reference>
<dbReference type="SUPFAM" id="SSF159283">
    <property type="entry name" value="Guanosine diphospho-D-mannose pyrophosphorylase/mannose-6-phosphate isomerase linker domain"/>
    <property type="match status" value="1"/>
</dbReference>
<feature type="domain" description="Nucleotidyl transferase" evidence="1">
    <location>
        <begin position="3"/>
        <end position="280"/>
    </location>
</feature>
<dbReference type="GO" id="GO:0004475">
    <property type="term" value="F:mannose-1-phosphate guanylyltransferase (GTP) activity"/>
    <property type="evidence" value="ECO:0007669"/>
    <property type="project" value="TreeGrafter"/>
</dbReference>
<feature type="domain" description="MannoseP isomerase/GMP-like beta-helix" evidence="2">
    <location>
        <begin position="309"/>
        <end position="348"/>
    </location>
</feature>
<dbReference type="STRING" id="1802617.A2886_00410"/>
<dbReference type="Proteomes" id="UP000176608">
    <property type="component" value="Unassembled WGS sequence"/>
</dbReference>
<dbReference type="InterPro" id="IPR054566">
    <property type="entry name" value="ManC/GMP-like_b-helix"/>
</dbReference>
<dbReference type="PANTHER" id="PTHR46390:SF1">
    <property type="entry name" value="MANNOSE-1-PHOSPHATE GUANYLYLTRANSFERASE"/>
    <property type="match status" value="1"/>
</dbReference>
<dbReference type="InterPro" id="IPR005835">
    <property type="entry name" value="NTP_transferase_dom"/>
</dbReference>
<dbReference type="SUPFAM" id="SSF53448">
    <property type="entry name" value="Nucleotide-diphospho-sugar transferases"/>
    <property type="match status" value="1"/>
</dbReference>
<dbReference type="AlphaFoldDB" id="A0A1F4USP8"/>
<gene>
    <name evidence="3" type="ORF">A2886_00410</name>
</gene>
<evidence type="ECO:0000259" key="2">
    <source>
        <dbReference type="Pfam" id="PF22640"/>
    </source>
</evidence>
<accession>A0A1F4USP8</accession>
<evidence type="ECO:0000313" key="3">
    <source>
        <dbReference type="EMBL" id="OGC47830.1"/>
    </source>
</evidence>
<dbReference type="PANTHER" id="PTHR46390">
    <property type="entry name" value="MANNOSE-1-PHOSPHATE GUANYLYLTRANSFERASE"/>
    <property type="match status" value="1"/>
</dbReference>
<dbReference type="Pfam" id="PF22640">
    <property type="entry name" value="ManC_GMP_beta-helix"/>
    <property type="match status" value="1"/>
</dbReference>
<evidence type="ECO:0008006" key="5">
    <source>
        <dbReference type="Google" id="ProtNLM"/>
    </source>
</evidence>
<evidence type="ECO:0000313" key="4">
    <source>
        <dbReference type="Proteomes" id="UP000176608"/>
    </source>
</evidence>
<dbReference type="GO" id="GO:0009298">
    <property type="term" value="P:GDP-mannose biosynthetic process"/>
    <property type="evidence" value="ECO:0007669"/>
    <property type="project" value="TreeGrafter"/>
</dbReference>
<sequence>MKIVIFAGGSGTRFWPLSRKIIPKQFKRIFDGKSTLQLAVERVEKTFGIENIYISTNEKYTSLVKDQIPQIPTANIVGEPERRDVAAAIGYNLIRLQKLGYSGSVAILWSDHLMKNPKNFVSVLKSGEKLIKENPKQLVFVGEKPRYAENNLGWIHIGKQISQDLYKYVEWYYKPPLEKCKKMFKSGEWVWNPGYWIVDLDFVVGLYKKHMPGMYKKLMQIQKAVGTTEEAHVLRKIYPTLEPIHFDNAIVEKVPAEQAVVLVANMGWSDPGSLYALKEALVGNGGKNFNSGMVYDLNTTDSLLINEEKNKVLATIGLKNMVVVNTEDALIVVHKDNVLEISDLIKKLEEDDELKKFV</sequence>
<protein>
    <recommendedName>
        <fullName evidence="5">Nucleotidyl transferase domain-containing protein</fullName>
    </recommendedName>
</protein>